<gene>
    <name evidence="1" type="ORF">LCMAC201_02830</name>
</gene>
<organism evidence="1">
    <name type="scientific">Marseillevirus LCMAC201</name>
    <dbReference type="NCBI Taxonomy" id="2506605"/>
    <lineage>
        <taxon>Viruses</taxon>
        <taxon>Varidnaviria</taxon>
        <taxon>Bamfordvirae</taxon>
        <taxon>Nucleocytoviricota</taxon>
        <taxon>Megaviricetes</taxon>
        <taxon>Pimascovirales</taxon>
        <taxon>Pimascovirales incertae sedis</taxon>
        <taxon>Marseilleviridae</taxon>
    </lineage>
</organism>
<accession>A0A481YVP9</accession>
<name>A0A481YVP9_9VIRU</name>
<proteinExistence type="predicted"/>
<dbReference type="EMBL" id="MK500350">
    <property type="protein sequence ID" value="QBK87373.1"/>
    <property type="molecule type" value="Genomic_DNA"/>
</dbReference>
<protein>
    <submittedName>
        <fullName evidence="1">Uncharacterized protein</fullName>
    </submittedName>
</protein>
<evidence type="ECO:0000313" key="1">
    <source>
        <dbReference type="EMBL" id="QBK87373.1"/>
    </source>
</evidence>
<sequence>MSYCGEHKKEAEKTCNYEHMHNKTIEFWSKPGADAMWEEAMAQAQSTPMKGVTITEEEYDEWLASSSNGGLKITELRKKADELGLVVTSKTNKSEIREMMEELIEVAE</sequence>
<reference evidence="1" key="1">
    <citation type="journal article" date="2019" name="MBio">
        <title>Virus Genomes from Deep Sea Sediments Expand the Ocean Megavirome and Support Independent Origins of Viral Gigantism.</title>
        <authorList>
            <person name="Backstrom D."/>
            <person name="Yutin N."/>
            <person name="Jorgensen S.L."/>
            <person name="Dharamshi J."/>
            <person name="Homa F."/>
            <person name="Zaremba-Niedwiedzka K."/>
            <person name="Spang A."/>
            <person name="Wolf Y.I."/>
            <person name="Koonin E.V."/>
            <person name="Ettema T.J."/>
        </authorList>
    </citation>
    <scope>NUCLEOTIDE SEQUENCE</scope>
</reference>